<evidence type="ECO:0000313" key="4">
    <source>
        <dbReference type="Proteomes" id="UP001595840"/>
    </source>
</evidence>
<dbReference type="InterPro" id="IPR036291">
    <property type="entry name" value="NAD(P)-bd_dom_sf"/>
</dbReference>
<sequence length="397" mass="43105">MRKIRMGMVGGGEGAFIGAIHRMAAALDGQIELVCGAFSADPQRSLRSGRALFLDPQRCYPDYQTLFTAEAQLPLGQRMDFVAIVTPNHLHLPVACMALESGFDVMSDKPATLSLEECRYLAATVEKTGRLYGLTHTYTGYPLVKEARALVAVGRLGAVQKVVVEYSQGWLAAPASVENKQAAWRLDPARAGLSCCMGDIGVHAANLVEYVCTDRLQTICAHLTASLPDRLLDDEGTVLFNTAKGTNGVLIASQVCVGEENELRLRVYGDKASLEWRQQEPNSLWLKFADAPAQRVRAGVGELSALAQANLRTPSGHPEGYIEAFANHYRNFAGQIRANLSHRNASDSERDVPDITDALSGMAFIEAVVQASKSPQKWHRLAASKNTQSHIEQGVVS</sequence>
<dbReference type="InterPro" id="IPR055170">
    <property type="entry name" value="GFO_IDH_MocA-like_dom"/>
</dbReference>
<evidence type="ECO:0000313" key="3">
    <source>
        <dbReference type="EMBL" id="MFC4361353.1"/>
    </source>
</evidence>
<evidence type="ECO:0000259" key="1">
    <source>
        <dbReference type="Pfam" id="PF01408"/>
    </source>
</evidence>
<evidence type="ECO:0000259" key="2">
    <source>
        <dbReference type="Pfam" id="PF22725"/>
    </source>
</evidence>
<dbReference type="PANTHER" id="PTHR43708:SF3">
    <property type="entry name" value="OXIDOREDUCTASE"/>
    <property type="match status" value="1"/>
</dbReference>
<feature type="domain" description="GFO/IDH/MocA-like oxidoreductase" evidence="2">
    <location>
        <begin position="145"/>
        <end position="275"/>
    </location>
</feature>
<dbReference type="RefSeq" id="WP_290259845.1">
    <property type="nucleotide sequence ID" value="NZ_JAUFQG010000004.1"/>
</dbReference>
<dbReference type="Pfam" id="PF01408">
    <property type="entry name" value="GFO_IDH_MocA"/>
    <property type="match status" value="1"/>
</dbReference>
<name>A0ABV8V2F8_9GAMM</name>
<dbReference type="PANTHER" id="PTHR43708">
    <property type="entry name" value="CONSERVED EXPRESSED OXIDOREDUCTASE (EUROFUNG)"/>
    <property type="match status" value="1"/>
</dbReference>
<dbReference type="InterPro" id="IPR051317">
    <property type="entry name" value="Gfo/Idh/MocA_oxidoreduct"/>
</dbReference>
<gene>
    <name evidence="3" type="ORF">ACFOX3_03510</name>
</gene>
<dbReference type="SUPFAM" id="SSF51735">
    <property type="entry name" value="NAD(P)-binding Rossmann-fold domains"/>
    <property type="match status" value="1"/>
</dbReference>
<proteinExistence type="predicted"/>
<dbReference type="Pfam" id="PF22725">
    <property type="entry name" value="GFO_IDH_MocA_C3"/>
    <property type="match status" value="1"/>
</dbReference>
<dbReference type="InterPro" id="IPR000683">
    <property type="entry name" value="Gfo/Idh/MocA-like_OxRdtase_N"/>
</dbReference>
<dbReference type="Gene3D" id="3.30.360.10">
    <property type="entry name" value="Dihydrodipicolinate Reductase, domain 2"/>
    <property type="match status" value="1"/>
</dbReference>
<comment type="caution">
    <text evidence="3">The sequence shown here is derived from an EMBL/GenBank/DDBJ whole genome shotgun (WGS) entry which is preliminary data.</text>
</comment>
<dbReference type="SUPFAM" id="SSF55347">
    <property type="entry name" value="Glyceraldehyde-3-phosphate dehydrogenase-like, C-terminal domain"/>
    <property type="match status" value="1"/>
</dbReference>
<feature type="domain" description="Gfo/Idh/MocA-like oxidoreductase N-terminal" evidence="1">
    <location>
        <begin position="4"/>
        <end position="134"/>
    </location>
</feature>
<organism evidence="3 4">
    <name type="scientific">Simiduia curdlanivorans</name>
    <dbReference type="NCBI Taxonomy" id="1492769"/>
    <lineage>
        <taxon>Bacteria</taxon>
        <taxon>Pseudomonadati</taxon>
        <taxon>Pseudomonadota</taxon>
        <taxon>Gammaproteobacteria</taxon>
        <taxon>Cellvibrionales</taxon>
        <taxon>Cellvibrionaceae</taxon>
        <taxon>Simiduia</taxon>
    </lineage>
</organism>
<reference evidence="4" key="1">
    <citation type="journal article" date="2019" name="Int. J. Syst. Evol. Microbiol.">
        <title>The Global Catalogue of Microorganisms (GCM) 10K type strain sequencing project: providing services to taxonomists for standard genome sequencing and annotation.</title>
        <authorList>
            <consortium name="The Broad Institute Genomics Platform"/>
            <consortium name="The Broad Institute Genome Sequencing Center for Infectious Disease"/>
            <person name="Wu L."/>
            <person name="Ma J."/>
        </authorList>
    </citation>
    <scope>NUCLEOTIDE SEQUENCE [LARGE SCALE GENOMIC DNA]</scope>
    <source>
        <strain evidence="4">CECT 8570</strain>
    </source>
</reference>
<protein>
    <submittedName>
        <fullName evidence="3">Gfo/Idh/MocA family protein</fullName>
    </submittedName>
</protein>
<dbReference type="Proteomes" id="UP001595840">
    <property type="component" value="Unassembled WGS sequence"/>
</dbReference>
<accession>A0ABV8V2F8</accession>
<keyword evidence="4" id="KW-1185">Reference proteome</keyword>
<dbReference type="Gene3D" id="3.40.50.720">
    <property type="entry name" value="NAD(P)-binding Rossmann-like Domain"/>
    <property type="match status" value="1"/>
</dbReference>
<dbReference type="EMBL" id="JBHSCX010000003">
    <property type="protein sequence ID" value="MFC4361353.1"/>
    <property type="molecule type" value="Genomic_DNA"/>
</dbReference>